<gene>
    <name evidence="2" type="ORF">CGZ75_18150</name>
</gene>
<accession>A0A229NYB9</accession>
<dbReference type="Proteomes" id="UP000215145">
    <property type="component" value="Unassembled WGS sequence"/>
</dbReference>
<protein>
    <recommendedName>
        <fullName evidence="4">Nitroreductase domain-containing protein</fullName>
    </recommendedName>
</protein>
<evidence type="ECO:0000313" key="3">
    <source>
        <dbReference type="Proteomes" id="UP000215145"/>
    </source>
</evidence>
<proteinExistence type="predicted"/>
<sequence length="270" mass="29440">MQSKFIDWRADVHAEEDRLSLTYPLNSSHYPQLDVLTRSRMKMLRKLFAQMSAPVTPAKRYYAAPRYKLPGGGAEEPGLFGPAAGEPSQTSSASGLSAHPAVKELLGRLRETQPQSQSFADSGPLEELGGAALDSPELYVLSRSGATGGLELLYFHPHGDCLQSLGPIEEERSSALFDPSVAPAPLEGAMFIAANLRRTLQLFGERGYRLSLLEGGRLTERLAACAPGTGCRLQPLLGFYDNRVHELLGLDGHYEVVLSCLMMHKEAESR</sequence>
<dbReference type="OrthoDB" id="9801593at2"/>
<dbReference type="RefSeq" id="WP_089525611.1">
    <property type="nucleotide sequence ID" value="NZ_NMUQ01000002.1"/>
</dbReference>
<comment type="caution">
    <text evidence="2">The sequence shown here is derived from an EMBL/GenBank/DDBJ whole genome shotgun (WGS) entry which is preliminary data.</text>
</comment>
<dbReference type="EMBL" id="NMUQ01000002">
    <property type="protein sequence ID" value="OXM14794.1"/>
    <property type="molecule type" value="Genomic_DNA"/>
</dbReference>
<keyword evidence="3" id="KW-1185">Reference proteome</keyword>
<reference evidence="2 3" key="1">
    <citation type="submission" date="2017-07" db="EMBL/GenBank/DDBJ databases">
        <title>Paenibacillus herberti R33 genome sequencing and assembly.</title>
        <authorList>
            <person name="Su W."/>
        </authorList>
    </citation>
    <scope>NUCLEOTIDE SEQUENCE [LARGE SCALE GENOMIC DNA]</scope>
    <source>
        <strain evidence="2 3">R33</strain>
    </source>
</reference>
<dbReference type="Gene3D" id="3.40.109.10">
    <property type="entry name" value="NADH Oxidase"/>
    <property type="match status" value="1"/>
</dbReference>
<evidence type="ECO:0000313" key="2">
    <source>
        <dbReference type="EMBL" id="OXM14794.1"/>
    </source>
</evidence>
<name>A0A229NYB9_9BACL</name>
<dbReference type="AlphaFoldDB" id="A0A229NYB9"/>
<dbReference type="InterPro" id="IPR000415">
    <property type="entry name" value="Nitroreductase-like"/>
</dbReference>
<feature type="region of interest" description="Disordered" evidence="1">
    <location>
        <begin position="73"/>
        <end position="97"/>
    </location>
</feature>
<organism evidence="2 3">
    <name type="scientific">Paenibacillus herberti</name>
    <dbReference type="NCBI Taxonomy" id="1619309"/>
    <lineage>
        <taxon>Bacteria</taxon>
        <taxon>Bacillati</taxon>
        <taxon>Bacillota</taxon>
        <taxon>Bacilli</taxon>
        <taxon>Bacillales</taxon>
        <taxon>Paenibacillaceae</taxon>
        <taxon>Paenibacillus</taxon>
    </lineage>
</organism>
<evidence type="ECO:0008006" key="4">
    <source>
        <dbReference type="Google" id="ProtNLM"/>
    </source>
</evidence>
<evidence type="ECO:0000256" key="1">
    <source>
        <dbReference type="SAM" id="MobiDB-lite"/>
    </source>
</evidence>
<dbReference type="GO" id="GO:0016491">
    <property type="term" value="F:oxidoreductase activity"/>
    <property type="evidence" value="ECO:0007669"/>
    <property type="project" value="InterPro"/>
</dbReference>